<accession>A0ABP9VPN1</accession>
<dbReference type="EMBL" id="BAABRO010000004">
    <property type="protein sequence ID" value="GAA5507135.1"/>
    <property type="molecule type" value="Genomic_DNA"/>
</dbReference>
<dbReference type="Gene3D" id="3.40.50.150">
    <property type="entry name" value="Vaccinia Virus protein VP39"/>
    <property type="match status" value="1"/>
</dbReference>
<evidence type="ECO:0000313" key="1">
    <source>
        <dbReference type="EMBL" id="GAA5507135.1"/>
    </source>
</evidence>
<keyword evidence="2" id="KW-1185">Reference proteome</keyword>
<dbReference type="Pfam" id="PF13489">
    <property type="entry name" value="Methyltransf_23"/>
    <property type="match status" value="1"/>
</dbReference>
<organism evidence="1 2">
    <name type="scientific">Novipirellula caenicola</name>
    <dbReference type="NCBI Taxonomy" id="1536901"/>
    <lineage>
        <taxon>Bacteria</taxon>
        <taxon>Pseudomonadati</taxon>
        <taxon>Planctomycetota</taxon>
        <taxon>Planctomycetia</taxon>
        <taxon>Pirellulales</taxon>
        <taxon>Pirellulaceae</taxon>
        <taxon>Novipirellula</taxon>
    </lineage>
</organism>
<gene>
    <name evidence="1" type="ORF">Rcae01_02590</name>
</gene>
<protein>
    <recommendedName>
        <fullName evidence="3">Methyltransferase domain protein</fullName>
    </recommendedName>
</protein>
<reference evidence="1 2" key="1">
    <citation type="submission" date="2024-02" db="EMBL/GenBank/DDBJ databases">
        <title>Rhodopirellula caenicola NBRC 110016.</title>
        <authorList>
            <person name="Ichikawa N."/>
            <person name="Katano-Makiyama Y."/>
            <person name="Hidaka K."/>
        </authorList>
    </citation>
    <scope>NUCLEOTIDE SEQUENCE [LARGE SCALE GENOMIC DNA]</scope>
    <source>
        <strain evidence="1 2">NBRC 110016</strain>
    </source>
</reference>
<sequence length="264" mass="30386">MAVDCLVCNGRSESFARATILSRYEIEYFRCTDCEFIQTETPYWLDEAYDSAIVSTDVGLVGRNEAFAKIVDRTLRLVLPGVESGVDYGGGYGMFTRMMRDRGHDFSHYDPYCENLFAKGHEVQPDAKQFDLATAFEVFEHMADPHKDLKTLDSLGANWIISTRIVPDPAPQPDQWWYYVLEGGQHIALWSHRALQSIASQYKRHLTITRRGMHLFSQQKVSPFLVRSVIRNRSIRVFDGFRKRKSLLQADAQRAIERTKRHAA</sequence>
<name>A0ABP9VPN1_9BACT</name>
<comment type="caution">
    <text evidence="1">The sequence shown here is derived from an EMBL/GenBank/DDBJ whole genome shotgun (WGS) entry which is preliminary data.</text>
</comment>
<dbReference type="SUPFAM" id="SSF53335">
    <property type="entry name" value="S-adenosyl-L-methionine-dependent methyltransferases"/>
    <property type="match status" value="1"/>
</dbReference>
<dbReference type="Proteomes" id="UP001416858">
    <property type="component" value="Unassembled WGS sequence"/>
</dbReference>
<dbReference type="InterPro" id="IPR029063">
    <property type="entry name" value="SAM-dependent_MTases_sf"/>
</dbReference>
<proteinExistence type="predicted"/>
<dbReference type="RefSeq" id="WP_345684016.1">
    <property type="nucleotide sequence ID" value="NZ_BAABRO010000004.1"/>
</dbReference>
<evidence type="ECO:0000313" key="2">
    <source>
        <dbReference type="Proteomes" id="UP001416858"/>
    </source>
</evidence>
<evidence type="ECO:0008006" key="3">
    <source>
        <dbReference type="Google" id="ProtNLM"/>
    </source>
</evidence>